<dbReference type="Proteomes" id="UP000440367">
    <property type="component" value="Unassembled WGS sequence"/>
</dbReference>
<protein>
    <submittedName>
        <fullName evidence="3">Uncharacterized protein</fullName>
    </submittedName>
</protein>
<reference evidence="3 4" key="1">
    <citation type="submission" date="2018-08" db="EMBL/GenBank/DDBJ databases">
        <title>Genomic investigation of the strawberry pathogen Phytophthora fragariae indicates pathogenicity is determined by transcriptional variation in three key races.</title>
        <authorList>
            <person name="Adams T.M."/>
            <person name="Armitage A.D."/>
            <person name="Sobczyk M.K."/>
            <person name="Bates H.J."/>
            <person name="Dunwell J.M."/>
            <person name="Nellist C.F."/>
            <person name="Harrison R.J."/>
        </authorList>
    </citation>
    <scope>NUCLEOTIDE SEQUENCE [LARGE SCALE GENOMIC DNA]</scope>
    <source>
        <strain evidence="3 4">BC-1</strain>
    </source>
</reference>
<comment type="caution">
    <text evidence="3">The sequence shown here is derived from an EMBL/GenBank/DDBJ whole genome shotgun (WGS) entry which is preliminary data.</text>
</comment>
<name>A0A6A3YE14_9STRA</name>
<keyword evidence="2" id="KW-1133">Transmembrane helix</keyword>
<keyword evidence="2" id="KW-0812">Transmembrane</keyword>
<evidence type="ECO:0000256" key="2">
    <source>
        <dbReference type="SAM" id="Phobius"/>
    </source>
</evidence>
<feature type="transmembrane region" description="Helical" evidence="2">
    <location>
        <begin position="268"/>
        <end position="290"/>
    </location>
</feature>
<feature type="compositionally biased region" description="Basic and acidic residues" evidence="1">
    <location>
        <begin position="90"/>
        <end position="118"/>
    </location>
</feature>
<keyword evidence="2" id="KW-0472">Membrane</keyword>
<feature type="compositionally biased region" description="Low complexity" evidence="1">
    <location>
        <begin position="62"/>
        <end position="75"/>
    </location>
</feature>
<evidence type="ECO:0000256" key="1">
    <source>
        <dbReference type="SAM" id="MobiDB-lite"/>
    </source>
</evidence>
<evidence type="ECO:0000313" key="3">
    <source>
        <dbReference type="EMBL" id="KAE9216733.1"/>
    </source>
</evidence>
<gene>
    <name evidence="3" type="ORF">PF002_g16985</name>
</gene>
<dbReference type="AlphaFoldDB" id="A0A6A3YE14"/>
<feature type="compositionally biased region" description="Basic and acidic residues" evidence="1">
    <location>
        <begin position="45"/>
        <end position="56"/>
    </location>
</feature>
<feature type="region of interest" description="Disordered" evidence="1">
    <location>
        <begin position="41"/>
        <end position="142"/>
    </location>
</feature>
<organism evidence="3 4">
    <name type="scientific">Phytophthora fragariae</name>
    <dbReference type="NCBI Taxonomy" id="53985"/>
    <lineage>
        <taxon>Eukaryota</taxon>
        <taxon>Sar</taxon>
        <taxon>Stramenopiles</taxon>
        <taxon>Oomycota</taxon>
        <taxon>Peronosporomycetes</taxon>
        <taxon>Peronosporales</taxon>
        <taxon>Peronosporaceae</taxon>
        <taxon>Phytophthora</taxon>
    </lineage>
</organism>
<feature type="transmembrane region" description="Helical" evidence="2">
    <location>
        <begin position="217"/>
        <end position="238"/>
    </location>
</feature>
<proteinExistence type="predicted"/>
<evidence type="ECO:0000313" key="4">
    <source>
        <dbReference type="Proteomes" id="UP000440367"/>
    </source>
</evidence>
<dbReference type="EMBL" id="QXGD01001035">
    <property type="protein sequence ID" value="KAE9216733.1"/>
    <property type="molecule type" value="Genomic_DNA"/>
</dbReference>
<sequence>MAKPKKTTAAGFKQRALKGRASGCAAAISRFQAAQDIARVSSEGLGRDNKMADNRDATPSQAGGDAAMAGGSDAAPSKAGNAADTPPRTAADRAAHARAAKTEKQAHRKEVHELREQQAAHARAFKKAKLGKPTQPKDSDKKLVKDAAFKDFSADSEKQLAGQNRHTLPFTALCLPPVPVVDFILAILPDLSHEFATLEDIFSLKERRKFVQRTAQVLFVVEFVILVEYTEVIVPFIFCMYTTSMHYLPNREHYAQIRALDSEGLSSMLSSVAVFGFVEFLSLLILGFVVQRTIGFSILHMLSFVLVATRPVKLVLVDLFHDNEFAGAQRCRLWLVVQLAQKQPCP</sequence>
<accession>A0A6A3YE14</accession>